<keyword evidence="1" id="KW-0812">Transmembrane</keyword>
<keyword evidence="1" id="KW-0472">Membrane</keyword>
<evidence type="ECO:0000313" key="2">
    <source>
        <dbReference type="EMBL" id="GAQ23552.1"/>
    </source>
</evidence>
<protein>
    <submittedName>
        <fullName evidence="2">Putative membrane-bound metal-dependent hydrolase</fullName>
    </submittedName>
</protein>
<organism evidence="2 3">
    <name type="scientific">Deinococcus grandis</name>
    <dbReference type="NCBI Taxonomy" id="57498"/>
    <lineage>
        <taxon>Bacteria</taxon>
        <taxon>Thermotogati</taxon>
        <taxon>Deinococcota</taxon>
        <taxon>Deinococci</taxon>
        <taxon>Deinococcales</taxon>
        <taxon>Deinococcaceae</taxon>
        <taxon>Deinococcus</taxon>
    </lineage>
</organism>
<keyword evidence="2" id="KW-0378">Hydrolase</keyword>
<name>A0A124BS86_9DEIO</name>
<feature type="transmembrane region" description="Helical" evidence="1">
    <location>
        <begin position="20"/>
        <end position="44"/>
    </location>
</feature>
<dbReference type="EMBL" id="BCMS01000003">
    <property type="protein sequence ID" value="GAQ23552.1"/>
    <property type="molecule type" value="Genomic_DNA"/>
</dbReference>
<gene>
    <name evidence="2" type="ORF">DEIGR_310071</name>
</gene>
<dbReference type="InterPro" id="IPR019250">
    <property type="entry name" value="DUF2227_metal-bd"/>
</dbReference>
<comment type="caution">
    <text evidence="2">The sequence shown here is derived from an EMBL/GenBank/DDBJ whole genome shotgun (WGS) entry which is preliminary data.</text>
</comment>
<dbReference type="OrthoDB" id="69351at2"/>
<dbReference type="GO" id="GO:0016787">
    <property type="term" value="F:hydrolase activity"/>
    <property type="evidence" value="ECO:0007669"/>
    <property type="project" value="UniProtKB-KW"/>
</dbReference>
<sequence length="150" mass="16726">MHGYQHTTVNLTATSITCGALILAGYAETALALGAGLAFGTLLVTPDLDLHRNDARRRWGKMRFIWAPYAALSRHRGMSHTYLAGPTIRLAYLALWAAPLVWGAQHLHITPTLPTWNHVIIAVVGYFLAQWLHLLCDGIMPLDRSHHTRR</sequence>
<keyword evidence="1" id="KW-1133">Transmembrane helix</keyword>
<dbReference type="AlphaFoldDB" id="A0A124BS86"/>
<evidence type="ECO:0000313" key="3">
    <source>
        <dbReference type="Proteomes" id="UP000056209"/>
    </source>
</evidence>
<feature type="transmembrane region" description="Helical" evidence="1">
    <location>
        <begin position="116"/>
        <end position="140"/>
    </location>
</feature>
<keyword evidence="3" id="KW-1185">Reference proteome</keyword>
<dbReference type="Proteomes" id="UP000056209">
    <property type="component" value="Unassembled WGS sequence"/>
</dbReference>
<dbReference type="PANTHER" id="PTHR39085">
    <property type="entry name" value="SLL0924 PROTEIN"/>
    <property type="match status" value="1"/>
</dbReference>
<evidence type="ECO:0000256" key="1">
    <source>
        <dbReference type="SAM" id="Phobius"/>
    </source>
</evidence>
<reference evidence="3" key="1">
    <citation type="submission" date="2015-11" db="EMBL/GenBank/DDBJ databases">
        <title>Draft Genome Sequence of the Radioresistant Bacterium Deinococcus grandis, Isolated from Freshwater Fish in Japan.</title>
        <authorList>
            <person name="Satoh K."/>
            <person name="Onodera T."/>
            <person name="Omoso K."/>
            <person name="Takeda-Yano K."/>
            <person name="Katayama T."/>
            <person name="Oono Y."/>
            <person name="Narumi I."/>
        </authorList>
    </citation>
    <scope>NUCLEOTIDE SEQUENCE [LARGE SCALE GENOMIC DNA]</scope>
    <source>
        <strain evidence="3">ATCC 43672</strain>
    </source>
</reference>
<dbReference type="PANTHER" id="PTHR39085:SF1">
    <property type="entry name" value="SLL0924 PROTEIN"/>
    <property type="match status" value="1"/>
</dbReference>
<dbReference type="RefSeq" id="WP_058979522.1">
    <property type="nucleotide sequence ID" value="NZ_BCMS01000003.1"/>
</dbReference>
<dbReference type="Pfam" id="PF09988">
    <property type="entry name" value="DUF2227"/>
    <property type="match status" value="1"/>
</dbReference>
<accession>A0A124BS86</accession>
<proteinExistence type="predicted"/>
<feature type="transmembrane region" description="Helical" evidence="1">
    <location>
        <begin position="82"/>
        <end position="104"/>
    </location>
</feature>